<dbReference type="GO" id="GO:0009507">
    <property type="term" value="C:chloroplast"/>
    <property type="evidence" value="ECO:0007669"/>
    <property type="project" value="InterPro"/>
</dbReference>
<comment type="caution">
    <text evidence="4">The sequence shown here is derived from an EMBL/GenBank/DDBJ whole genome shotgun (WGS) entry which is preliminary data.</text>
</comment>
<gene>
    <name evidence="4" type="ORF">Ccrd_023062</name>
</gene>
<dbReference type="PANTHER" id="PTHR34811">
    <property type="entry name" value="MATURASE K"/>
    <property type="match status" value="1"/>
</dbReference>
<dbReference type="STRING" id="59895.A0A124SE22"/>
<evidence type="ECO:0000313" key="4">
    <source>
        <dbReference type="EMBL" id="KVH98711.1"/>
    </source>
</evidence>
<keyword evidence="5" id="KW-1185">Reference proteome</keyword>
<keyword evidence="2" id="KW-0507">mRNA processing</keyword>
<accession>A0A124SE22</accession>
<protein>
    <submittedName>
        <fullName evidence="4">Maturase MatK, N-terminal domain-containing protein</fullName>
    </submittedName>
</protein>
<dbReference type="Pfam" id="PF01824">
    <property type="entry name" value="MatK_N"/>
    <property type="match status" value="1"/>
</dbReference>
<dbReference type="PANTHER" id="PTHR34811:SF1">
    <property type="entry name" value="MATURASE K"/>
    <property type="match status" value="1"/>
</dbReference>
<dbReference type="AlphaFoldDB" id="A0A124SE22"/>
<evidence type="ECO:0000256" key="1">
    <source>
        <dbReference type="ARBA" id="ARBA00006621"/>
    </source>
</evidence>
<evidence type="ECO:0000256" key="2">
    <source>
        <dbReference type="ARBA" id="ARBA00022664"/>
    </source>
</evidence>
<dbReference type="InterPro" id="IPR024942">
    <property type="entry name" value="Maturase_MatK_N"/>
</dbReference>
<sequence length="276" mass="31685">MVIFKSPQVGFEPTTNRLTADRSTTELLRNNGRFDRFPMLIGRGHQLRIGCNNPNDPTTSGPFRRCTKAITLRSASTKKATPNRSGRIIPKLLCTFSIFYSLMIGHRLFFFLYTSHVCEYESGFIFLRNQSSHLRSTSSGALLERIYFYGKMEHLAEVFARAFQANLWLFKDPFMHYVSSPGCLFSCPWIQQQFERLTYSGISGSMLIFNSPKHFVAYYALPRLWVPSIIVEILDYCGSTLNRNIQNHYGDIVCKMENENGVDGGARLVVLERWVE</sequence>
<dbReference type="InterPro" id="IPR002866">
    <property type="entry name" value="Maturase_MatK"/>
</dbReference>
<organism evidence="4 5">
    <name type="scientific">Cynara cardunculus var. scolymus</name>
    <name type="common">Globe artichoke</name>
    <name type="synonym">Cynara scolymus</name>
    <dbReference type="NCBI Taxonomy" id="59895"/>
    <lineage>
        <taxon>Eukaryota</taxon>
        <taxon>Viridiplantae</taxon>
        <taxon>Streptophyta</taxon>
        <taxon>Embryophyta</taxon>
        <taxon>Tracheophyta</taxon>
        <taxon>Spermatophyta</taxon>
        <taxon>Magnoliopsida</taxon>
        <taxon>eudicotyledons</taxon>
        <taxon>Gunneridae</taxon>
        <taxon>Pentapetalae</taxon>
        <taxon>asterids</taxon>
        <taxon>campanulids</taxon>
        <taxon>Asterales</taxon>
        <taxon>Asteraceae</taxon>
        <taxon>Carduoideae</taxon>
        <taxon>Cardueae</taxon>
        <taxon>Carduinae</taxon>
        <taxon>Cynara</taxon>
    </lineage>
</organism>
<feature type="domain" description="Maturase MatK N-terminal" evidence="3">
    <location>
        <begin position="105"/>
        <end position="179"/>
    </location>
</feature>
<name>A0A124SE22_CYNCS</name>
<feature type="non-terminal residue" evidence="4">
    <location>
        <position position="1"/>
    </location>
</feature>
<dbReference type="Gramene" id="KVH98711">
    <property type="protein sequence ID" value="KVH98711"/>
    <property type="gene ID" value="Ccrd_023062"/>
</dbReference>
<proteinExistence type="inferred from homology"/>
<comment type="similarity">
    <text evidence="1">Belongs to the intron maturase 2 family. MatK subfamily.</text>
</comment>
<dbReference type="EMBL" id="LEKV01003762">
    <property type="protein sequence ID" value="KVH98711.1"/>
    <property type="molecule type" value="Genomic_DNA"/>
</dbReference>
<dbReference type="GO" id="GO:0006397">
    <property type="term" value="P:mRNA processing"/>
    <property type="evidence" value="ECO:0007669"/>
    <property type="project" value="UniProtKB-KW"/>
</dbReference>
<evidence type="ECO:0000259" key="3">
    <source>
        <dbReference type="Pfam" id="PF01824"/>
    </source>
</evidence>
<evidence type="ECO:0000313" key="5">
    <source>
        <dbReference type="Proteomes" id="UP000243975"/>
    </source>
</evidence>
<reference evidence="4 5" key="1">
    <citation type="journal article" date="2016" name="Sci. Rep.">
        <title>The genome sequence of the outbreeding globe artichoke constructed de novo incorporating a phase-aware low-pass sequencing strategy of F1 progeny.</title>
        <authorList>
            <person name="Scaglione D."/>
            <person name="Reyes-Chin-Wo S."/>
            <person name="Acquadro A."/>
            <person name="Froenicke L."/>
            <person name="Portis E."/>
            <person name="Beitel C."/>
            <person name="Tirone M."/>
            <person name="Mauro R."/>
            <person name="Lo Monaco A."/>
            <person name="Mauromicale G."/>
            <person name="Faccioli P."/>
            <person name="Cattivelli L."/>
            <person name="Rieseberg L."/>
            <person name="Michelmore R."/>
            <person name="Lanteri S."/>
        </authorList>
    </citation>
    <scope>NUCLEOTIDE SEQUENCE [LARGE SCALE GENOMIC DNA]</scope>
    <source>
        <strain evidence="4">2C</strain>
    </source>
</reference>
<dbReference type="Proteomes" id="UP000243975">
    <property type="component" value="Unassembled WGS sequence"/>
</dbReference>